<dbReference type="PANTHER" id="PTHR42829:SF2">
    <property type="entry name" value="NADH-UBIQUINONE OXIDOREDUCTASE CHAIN 5"/>
    <property type="match status" value="1"/>
</dbReference>
<feature type="transmembrane region" description="Helical" evidence="6">
    <location>
        <begin position="250"/>
        <end position="274"/>
    </location>
</feature>
<feature type="transmembrane region" description="Helical" evidence="6">
    <location>
        <begin position="280"/>
        <end position="301"/>
    </location>
</feature>
<feature type="transmembrane region" description="Helical" evidence="6">
    <location>
        <begin position="336"/>
        <end position="355"/>
    </location>
</feature>
<feature type="transmembrane region" description="Helical" evidence="6">
    <location>
        <begin position="140"/>
        <end position="159"/>
    </location>
</feature>
<feature type="transmembrane region" description="Helical" evidence="6">
    <location>
        <begin position="30"/>
        <end position="54"/>
    </location>
</feature>
<feature type="domain" description="NADH-Ubiquinone oxidoreductase (complex I) chain 5 N-terminal" evidence="8">
    <location>
        <begin position="68"/>
        <end position="118"/>
    </location>
</feature>
<feature type="transmembrane region" description="Helical" evidence="6">
    <location>
        <begin position="6"/>
        <end position="23"/>
    </location>
</feature>
<dbReference type="NCBIfam" id="TIGR01974">
    <property type="entry name" value="NDH_I_L"/>
    <property type="match status" value="1"/>
</dbReference>
<feature type="transmembrane region" description="Helical" evidence="6">
    <location>
        <begin position="116"/>
        <end position="134"/>
    </location>
</feature>
<feature type="transmembrane region" description="Helical" evidence="6">
    <location>
        <begin position="308"/>
        <end position="330"/>
    </location>
</feature>
<evidence type="ECO:0000259" key="8">
    <source>
        <dbReference type="Pfam" id="PF00662"/>
    </source>
</evidence>
<dbReference type="InterPro" id="IPR001516">
    <property type="entry name" value="Proton_antipo_N"/>
</dbReference>
<dbReference type="Pfam" id="PF00662">
    <property type="entry name" value="Proton_antipo_N"/>
    <property type="match status" value="1"/>
</dbReference>
<feature type="transmembrane region" description="Helical" evidence="6">
    <location>
        <begin position="415"/>
        <end position="441"/>
    </location>
</feature>
<dbReference type="PATRIC" id="fig|400092.3.peg.2986"/>
<dbReference type="GO" id="GO:0012505">
    <property type="term" value="C:endomembrane system"/>
    <property type="evidence" value="ECO:0007669"/>
    <property type="project" value="UniProtKB-SubCell"/>
</dbReference>
<dbReference type="GO" id="GO:0042773">
    <property type="term" value="P:ATP synthesis coupled electron transport"/>
    <property type="evidence" value="ECO:0007669"/>
    <property type="project" value="InterPro"/>
</dbReference>
<dbReference type="RefSeq" id="WP_046311464.1">
    <property type="nucleotide sequence ID" value="NZ_CBCSCY010000036.1"/>
</dbReference>
<evidence type="ECO:0000256" key="6">
    <source>
        <dbReference type="SAM" id="Phobius"/>
    </source>
</evidence>
<dbReference type="PRINTS" id="PR01434">
    <property type="entry name" value="NADHDHGNASE5"/>
</dbReference>
<evidence type="ECO:0000313" key="9">
    <source>
        <dbReference type="EMBL" id="AKD03959.1"/>
    </source>
</evidence>
<feature type="transmembrane region" description="Helical" evidence="6">
    <location>
        <begin position="84"/>
        <end position="104"/>
    </location>
</feature>
<feature type="transmembrane region" description="Helical" evidence="6">
    <location>
        <begin position="607"/>
        <end position="627"/>
    </location>
</feature>
<evidence type="ECO:0000313" key="10">
    <source>
        <dbReference type="Proteomes" id="UP000033109"/>
    </source>
</evidence>
<keyword evidence="4 6" id="KW-0472">Membrane</keyword>
<feature type="transmembrane region" description="Helical" evidence="6">
    <location>
        <begin position="180"/>
        <end position="202"/>
    </location>
</feature>
<gene>
    <name evidence="9" type="ORF">PKOR_13700</name>
</gene>
<evidence type="ECO:0000256" key="2">
    <source>
        <dbReference type="ARBA" id="ARBA00022692"/>
    </source>
</evidence>
<evidence type="ECO:0000256" key="4">
    <source>
        <dbReference type="ARBA" id="ARBA00023136"/>
    </source>
</evidence>
<keyword evidence="10" id="KW-1185">Reference proteome</keyword>
<dbReference type="GO" id="GO:0008137">
    <property type="term" value="F:NADH dehydrogenase (ubiquinone) activity"/>
    <property type="evidence" value="ECO:0007669"/>
    <property type="project" value="InterPro"/>
</dbReference>
<dbReference type="InterPro" id="IPR003945">
    <property type="entry name" value="NU5C-like"/>
</dbReference>
<dbReference type="KEGG" id="pko:PKOR_13700"/>
<feature type="transmembrane region" description="Helical" evidence="6">
    <location>
        <begin position="375"/>
        <end position="395"/>
    </location>
</feature>
<dbReference type="GO" id="GO:0015990">
    <property type="term" value="P:electron transport coupled proton transport"/>
    <property type="evidence" value="ECO:0007669"/>
    <property type="project" value="TreeGrafter"/>
</dbReference>
<dbReference type="HOGENOM" id="CLU_007100_6_2_10"/>
<reference evidence="9 10" key="1">
    <citation type="journal article" date="2015" name="Sci. Rep.">
        <title>Unraveling adaptation of Pontibacter korlensis to radiation and infertility in desert through complete genome and comparative transcriptomic analysis.</title>
        <authorList>
            <person name="Dai J."/>
            <person name="Dai W."/>
            <person name="Qiu C."/>
            <person name="Yang Z."/>
            <person name="Zhang Y."/>
            <person name="Zhou M."/>
            <person name="Zhang L."/>
            <person name="Fang C."/>
            <person name="Gao Q."/>
            <person name="Yang Q."/>
            <person name="Li X."/>
            <person name="Wang Z."/>
            <person name="Wang Z."/>
            <person name="Jia Z."/>
            <person name="Chen X."/>
        </authorList>
    </citation>
    <scope>NUCLEOTIDE SEQUENCE [LARGE SCALE GENOMIC DNA]</scope>
    <source>
        <strain evidence="9 10">X14-1T</strain>
    </source>
</reference>
<dbReference type="Proteomes" id="UP000033109">
    <property type="component" value="Chromosome"/>
</dbReference>
<dbReference type="GO" id="GO:0016020">
    <property type="term" value="C:membrane"/>
    <property type="evidence" value="ECO:0007669"/>
    <property type="project" value="UniProtKB-SubCell"/>
</dbReference>
<evidence type="ECO:0000256" key="1">
    <source>
        <dbReference type="ARBA" id="ARBA00004127"/>
    </source>
</evidence>
<name>A0A0E3ZEU6_9BACT</name>
<feature type="transmembrane region" description="Helical" evidence="6">
    <location>
        <begin position="453"/>
        <end position="473"/>
    </location>
</feature>
<dbReference type="STRING" id="400092.PKOR_13700"/>
<dbReference type="InterPro" id="IPR018393">
    <property type="entry name" value="NADHpl_OxRdtase_5_subgr"/>
</dbReference>
<dbReference type="PRINTS" id="PR01435">
    <property type="entry name" value="NPOXDRDTASE5"/>
</dbReference>
<dbReference type="InterPro" id="IPR001750">
    <property type="entry name" value="ND/Mrp_TM"/>
</dbReference>
<dbReference type="Gene3D" id="1.20.5.2700">
    <property type="match status" value="1"/>
</dbReference>
<evidence type="ECO:0000259" key="7">
    <source>
        <dbReference type="Pfam" id="PF00361"/>
    </source>
</evidence>
<dbReference type="NCBIfam" id="NF005141">
    <property type="entry name" value="PRK06590.1"/>
    <property type="match status" value="1"/>
</dbReference>
<sequence length="628" mass="68907">MENFIWLIPALPFLGSLLLIHFDTRLSRRLVAILGVGSVGISALITILLGLQFLSEKPAFYHQEVWQWFSVAGFNPSIAFHLDALSIVFIFVITFVGFLIHLYATAYMAEDADFPRFFACMNLFVGSMLMLVMADNLLLLYLGWEGVGLCSYLLIGFWYKEPANGYAARKAFLITRVGDTAMAIGLFILFQTFGTLNIQAILTEAPEVWSVGAQTAVLVGLLLLGGAVGKSGQLPLQTWLPDAMAGPTPVSALIHAATMVTAGVYLIARMYVIFDLAPVAQMAVAVVGAVTLLLAGFSALTQYDLKRVLAYSTISQIGYMFLALGVGAWSAGIFHFMIHAFFKALLFLCAGAIILALHHEQDMRRMGGLRKNMPVVFWTFLIGAASLAALPVITSGFYSKDQILWYTLAGPQGSIWLYLAGLIGAFITSIYTFRMVFMIFYGEAKTHLAHPPGKVITIPLVILAILSLVGGFIELPHNFAHIALFSGLMAPVLPEIMANELMAANEWLFQVLAAAVSLGGVFVAYLFYQKSPALLQNLNSSSFAMKLHRFWFSGWGFDALYDKLFVRPYVFLANLNKRDIIDSFYTGLTRVAEGFHVMFSQTQSGVLRNYVAGIVVGAIMILTISLLL</sequence>
<keyword evidence="3 6" id="KW-1133">Transmembrane helix</keyword>
<dbReference type="PANTHER" id="PTHR42829">
    <property type="entry name" value="NADH-UBIQUINONE OXIDOREDUCTASE CHAIN 5"/>
    <property type="match status" value="1"/>
</dbReference>
<evidence type="ECO:0000256" key="3">
    <source>
        <dbReference type="ARBA" id="ARBA00022989"/>
    </source>
</evidence>
<feature type="domain" description="NADH:quinone oxidoreductase/Mrp antiporter transmembrane" evidence="7">
    <location>
        <begin position="134"/>
        <end position="428"/>
    </location>
</feature>
<feature type="transmembrane region" description="Helical" evidence="6">
    <location>
        <begin position="208"/>
        <end position="229"/>
    </location>
</feature>
<dbReference type="OrthoDB" id="9807568at2"/>
<comment type="subcellular location">
    <subcellularLocation>
        <location evidence="1">Endomembrane system</location>
        <topology evidence="1">Multi-pass membrane protein</topology>
    </subcellularLocation>
    <subcellularLocation>
        <location evidence="5">Membrane</location>
        <topology evidence="5">Multi-pass membrane protein</topology>
    </subcellularLocation>
</comment>
<feature type="transmembrane region" description="Helical" evidence="6">
    <location>
        <begin position="507"/>
        <end position="528"/>
    </location>
</feature>
<dbReference type="AlphaFoldDB" id="A0A0E3ZEU6"/>
<evidence type="ECO:0000256" key="5">
    <source>
        <dbReference type="RuleBase" id="RU000320"/>
    </source>
</evidence>
<dbReference type="GO" id="GO:0003954">
    <property type="term" value="F:NADH dehydrogenase activity"/>
    <property type="evidence" value="ECO:0007669"/>
    <property type="project" value="TreeGrafter"/>
</dbReference>
<organism evidence="9 10">
    <name type="scientific">Pontibacter korlensis</name>
    <dbReference type="NCBI Taxonomy" id="400092"/>
    <lineage>
        <taxon>Bacteria</taxon>
        <taxon>Pseudomonadati</taxon>
        <taxon>Bacteroidota</taxon>
        <taxon>Cytophagia</taxon>
        <taxon>Cytophagales</taxon>
        <taxon>Hymenobacteraceae</taxon>
        <taxon>Pontibacter</taxon>
    </lineage>
</organism>
<proteinExistence type="predicted"/>
<protein>
    <submittedName>
        <fullName evidence="9">NADH-quinone oxidoreductase subunit L</fullName>
    </submittedName>
</protein>
<dbReference type="EMBL" id="CP009621">
    <property type="protein sequence ID" value="AKD03959.1"/>
    <property type="molecule type" value="Genomic_DNA"/>
</dbReference>
<accession>A0A0E3ZEU6</accession>
<keyword evidence="2 5" id="KW-0812">Transmembrane</keyword>
<dbReference type="Pfam" id="PF00361">
    <property type="entry name" value="Proton_antipo_M"/>
    <property type="match status" value="1"/>
</dbReference>